<proteinExistence type="predicted"/>
<name>A0A382VLJ9_9ZZZZ</name>
<evidence type="ECO:0000313" key="2">
    <source>
        <dbReference type="EMBL" id="SVD47399.1"/>
    </source>
</evidence>
<organism evidence="2">
    <name type="scientific">marine metagenome</name>
    <dbReference type="NCBI Taxonomy" id="408172"/>
    <lineage>
        <taxon>unclassified sequences</taxon>
        <taxon>metagenomes</taxon>
        <taxon>ecological metagenomes</taxon>
    </lineage>
</organism>
<feature type="non-terminal residue" evidence="2">
    <location>
        <position position="236"/>
    </location>
</feature>
<accession>A0A382VLJ9</accession>
<dbReference type="Pfam" id="PF01875">
    <property type="entry name" value="Memo"/>
    <property type="match status" value="1"/>
</dbReference>
<dbReference type="EMBL" id="UINC01152955">
    <property type="protein sequence ID" value="SVD47399.1"/>
    <property type="molecule type" value="Genomic_DNA"/>
</dbReference>
<dbReference type="Gene3D" id="3.40.830.10">
    <property type="entry name" value="LigB-like"/>
    <property type="match status" value="1"/>
</dbReference>
<evidence type="ECO:0000256" key="1">
    <source>
        <dbReference type="SAM" id="MobiDB-lite"/>
    </source>
</evidence>
<dbReference type="AlphaFoldDB" id="A0A382VLJ9"/>
<evidence type="ECO:0008006" key="3">
    <source>
        <dbReference type="Google" id="ProtNLM"/>
    </source>
</evidence>
<sequence>MNRVSYPKSKRGHQLTNAQAVPLPERPKLRPVNASPIQRVGIEFIRLEDPSRITDAVVEVPRELLPILYLTDGTRTPLTIKGALLFQGIILDVNKITALLRQLDEALLLENGQFVKAKAEKLNSYRRRPYRQMSHAGSIYPQNATSMGIYIEESMGSLEDQTDVQIESSNLEGIVSPHIDYGRGHKTYARLWKQASHSLADIDQIIVLGTDHNGGIGSITPTKQSYATPFGTLATN</sequence>
<reference evidence="2" key="1">
    <citation type="submission" date="2018-05" db="EMBL/GenBank/DDBJ databases">
        <authorList>
            <person name="Lanie J.A."/>
            <person name="Ng W.-L."/>
            <person name="Kazmierczak K.M."/>
            <person name="Andrzejewski T.M."/>
            <person name="Davidsen T.M."/>
            <person name="Wayne K.J."/>
            <person name="Tettelin H."/>
            <person name="Glass J.I."/>
            <person name="Rusch D."/>
            <person name="Podicherti R."/>
            <person name="Tsui H.-C.T."/>
            <person name="Winkler M.E."/>
        </authorList>
    </citation>
    <scope>NUCLEOTIDE SEQUENCE</scope>
</reference>
<dbReference type="InterPro" id="IPR002737">
    <property type="entry name" value="MEMO1_fam"/>
</dbReference>
<gene>
    <name evidence="2" type="ORF">METZ01_LOCUS400253</name>
</gene>
<feature type="region of interest" description="Disordered" evidence="1">
    <location>
        <begin position="1"/>
        <end position="28"/>
    </location>
</feature>
<protein>
    <recommendedName>
        <fullName evidence="3">AmmeMemoRadiSam system protein B</fullName>
    </recommendedName>
</protein>
<dbReference type="NCBIfam" id="TIGR04336">
    <property type="entry name" value="AmmeMemoSam_B"/>
    <property type="match status" value="1"/>
</dbReference>
<feature type="non-terminal residue" evidence="2">
    <location>
        <position position="1"/>
    </location>
</feature>